<dbReference type="Proteomes" id="UP000748756">
    <property type="component" value="Unassembled WGS sequence"/>
</dbReference>
<comment type="caution">
    <text evidence="3">The sequence shown here is derived from an EMBL/GenBank/DDBJ whole genome shotgun (WGS) entry which is preliminary data.</text>
</comment>
<feature type="region of interest" description="Disordered" evidence="1">
    <location>
        <begin position="32"/>
        <end position="64"/>
    </location>
</feature>
<dbReference type="OrthoDB" id="2449976at2759"/>
<feature type="region of interest" description="Disordered" evidence="1">
    <location>
        <begin position="114"/>
        <end position="133"/>
    </location>
</feature>
<feature type="signal peptide" evidence="2">
    <location>
        <begin position="1"/>
        <end position="26"/>
    </location>
</feature>
<feature type="chain" id="PRO_5040398361" evidence="2">
    <location>
        <begin position="27"/>
        <end position="520"/>
    </location>
</feature>
<proteinExistence type="predicted"/>
<dbReference type="EMBL" id="JAAAUQ010001618">
    <property type="protein sequence ID" value="KAF9136893.1"/>
    <property type="molecule type" value="Genomic_DNA"/>
</dbReference>
<keyword evidence="4" id="KW-1185">Reference proteome</keyword>
<gene>
    <name evidence="3" type="ORF">BG015_002955</name>
</gene>
<keyword evidence="2" id="KW-0732">Signal</keyword>
<dbReference type="AlphaFoldDB" id="A0A9P5RMY4"/>
<feature type="compositionally biased region" description="Low complexity" evidence="1">
    <location>
        <begin position="41"/>
        <end position="51"/>
    </location>
</feature>
<accession>A0A9P5RMY4</accession>
<name>A0A9P5RMY4_9FUNG</name>
<feature type="region of interest" description="Disordered" evidence="1">
    <location>
        <begin position="324"/>
        <end position="348"/>
    </location>
</feature>
<feature type="compositionally biased region" description="Polar residues" evidence="1">
    <location>
        <begin position="114"/>
        <end position="128"/>
    </location>
</feature>
<reference evidence="3" key="1">
    <citation type="journal article" date="2020" name="Fungal Divers.">
        <title>Resolving the Mortierellaceae phylogeny through synthesis of multi-gene phylogenetics and phylogenomics.</title>
        <authorList>
            <person name="Vandepol N."/>
            <person name="Liber J."/>
            <person name="Desiro A."/>
            <person name="Na H."/>
            <person name="Kennedy M."/>
            <person name="Barry K."/>
            <person name="Grigoriev I.V."/>
            <person name="Miller A.N."/>
            <person name="O'Donnell K."/>
            <person name="Stajich J.E."/>
            <person name="Bonito G."/>
        </authorList>
    </citation>
    <scope>NUCLEOTIDE SEQUENCE</scope>
    <source>
        <strain evidence="3">NRRL 6426</strain>
    </source>
</reference>
<feature type="compositionally biased region" description="Basic residues" evidence="1">
    <location>
        <begin position="52"/>
        <end position="62"/>
    </location>
</feature>
<evidence type="ECO:0000313" key="3">
    <source>
        <dbReference type="EMBL" id="KAF9136893.1"/>
    </source>
</evidence>
<evidence type="ECO:0000313" key="4">
    <source>
        <dbReference type="Proteomes" id="UP000748756"/>
    </source>
</evidence>
<sequence>MSRLSMSLFSLAVVLALIALATNINAKDSHHLLSHHRRQHPPQQQQSQHQQNHIHHGHHHHPTLAGALFPVTNEILTGKKEYAKEPCPTGCIHHRSDVYLAVTSIGEGSPRIQFTCSHAQPSQPTPNAQYPEDNHQHYQQYHAHHDRSQGDSSNQEPADPIPEHTPYIPSHQGCSKRNHHDLHDRTDDGTNLYTDLHTTADPHLRRSTPMAHKAAAARGYNPHYDFIFSPRERSHSVDLNDDAKSHTTTMTFSADDNKHNEYVASCERRSIPLTDAADDEQDPHRQEVHILPVRDHHHHRLQGATLQGSLVKSGGSGLITPEPTATLAAPTSSYPRGGSNRGAQGVNDDRTVSNVAPVLHGHGHEYKAGPAAPTPEAFPGQTNTGHIHTHDHNYNQGGISVDEKERAVSRGGETPVLRYRTIVHRVTTLIVETETIVNRPTVTPTATAVAFMQKSKGQAGRAQHHYNKKEEQLGRGSHAYGPHIGDHIMFDAGVDGEMIVSIASSDQSSRRSKHKAPLAH</sequence>
<evidence type="ECO:0000256" key="2">
    <source>
        <dbReference type="SAM" id="SignalP"/>
    </source>
</evidence>
<protein>
    <submittedName>
        <fullName evidence="3">Uncharacterized protein</fullName>
    </submittedName>
</protein>
<feature type="region of interest" description="Disordered" evidence="1">
    <location>
        <begin position="140"/>
        <end position="186"/>
    </location>
</feature>
<evidence type="ECO:0000256" key="1">
    <source>
        <dbReference type="SAM" id="MobiDB-lite"/>
    </source>
</evidence>
<organism evidence="3 4">
    <name type="scientific">Linnemannia schmuckeri</name>
    <dbReference type="NCBI Taxonomy" id="64567"/>
    <lineage>
        <taxon>Eukaryota</taxon>
        <taxon>Fungi</taxon>
        <taxon>Fungi incertae sedis</taxon>
        <taxon>Mucoromycota</taxon>
        <taxon>Mortierellomycotina</taxon>
        <taxon>Mortierellomycetes</taxon>
        <taxon>Mortierellales</taxon>
        <taxon>Mortierellaceae</taxon>
        <taxon>Linnemannia</taxon>
    </lineage>
</organism>